<dbReference type="InterPro" id="IPR036097">
    <property type="entry name" value="HisK_dim/P_sf"/>
</dbReference>
<evidence type="ECO:0000313" key="13">
    <source>
        <dbReference type="Proteomes" id="UP000599383"/>
    </source>
</evidence>
<gene>
    <name evidence="12" type="ORF">GS617_13345</name>
</gene>
<dbReference type="InterPro" id="IPR036890">
    <property type="entry name" value="HATPase_C_sf"/>
</dbReference>
<feature type="region of interest" description="Disordered" evidence="7">
    <location>
        <begin position="646"/>
        <end position="668"/>
    </location>
</feature>
<dbReference type="Pfam" id="PF02518">
    <property type="entry name" value="HATPase_c"/>
    <property type="match status" value="1"/>
</dbReference>
<evidence type="ECO:0000259" key="9">
    <source>
        <dbReference type="PROSITE" id="PS50109"/>
    </source>
</evidence>
<feature type="domain" description="Histidine kinase" evidence="9">
    <location>
        <begin position="151"/>
        <end position="373"/>
    </location>
</feature>
<dbReference type="RefSeq" id="WP_171172777.1">
    <property type="nucleotide sequence ID" value="NZ_WVQY01000005.1"/>
</dbReference>
<dbReference type="Gene3D" id="1.20.120.160">
    <property type="entry name" value="HPT domain"/>
    <property type="match status" value="1"/>
</dbReference>
<feature type="transmembrane region" description="Helical" evidence="8">
    <location>
        <begin position="12"/>
        <end position="33"/>
    </location>
</feature>
<dbReference type="InterPro" id="IPR011006">
    <property type="entry name" value="CheY-like_superfamily"/>
</dbReference>
<keyword evidence="3 6" id="KW-0597">Phosphoprotein</keyword>
<evidence type="ECO:0000256" key="3">
    <source>
        <dbReference type="ARBA" id="ARBA00022553"/>
    </source>
</evidence>
<dbReference type="CDD" id="cd00082">
    <property type="entry name" value="HisKA"/>
    <property type="match status" value="1"/>
</dbReference>
<comment type="catalytic activity">
    <reaction evidence="1">
        <text>ATP + protein L-histidine = ADP + protein N-phospho-L-histidine.</text>
        <dbReference type="EC" id="2.7.13.3"/>
    </reaction>
</comment>
<organism evidence="12 13">
    <name type="scientific">Ruegeria atlantica</name>
    <dbReference type="NCBI Taxonomy" id="81569"/>
    <lineage>
        <taxon>Bacteria</taxon>
        <taxon>Pseudomonadati</taxon>
        <taxon>Pseudomonadota</taxon>
        <taxon>Alphaproteobacteria</taxon>
        <taxon>Rhodobacterales</taxon>
        <taxon>Roseobacteraceae</taxon>
        <taxon>Ruegeria</taxon>
    </lineage>
</organism>
<feature type="modified residue" description="Phosphohistidine" evidence="5">
    <location>
        <position position="585"/>
    </location>
</feature>
<dbReference type="EMBL" id="WVQY01000005">
    <property type="protein sequence ID" value="NOD31262.1"/>
    <property type="molecule type" value="Genomic_DNA"/>
</dbReference>
<dbReference type="PANTHER" id="PTHR45339:SF3">
    <property type="entry name" value="HISTIDINE KINASE"/>
    <property type="match status" value="1"/>
</dbReference>
<dbReference type="SMART" id="SM00448">
    <property type="entry name" value="REC"/>
    <property type="match status" value="1"/>
</dbReference>
<keyword evidence="8" id="KW-1133">Transmembrane helix</keyword>
<dbReference type="SMART" id="SM00388">
    <property type="entry name" value="HisKA"/>
    <property type="match status" value="1"/>
</dbReference>
<dbReference type="Pfam" id="PF01627">
    <property type="entry name" value="Hpt"/>
    <property type="match status" value="1"/>
</dbReference>
<dbReference type="Gene3D" id="1.10.287.130">
    <property type="match status" value="1"/>
</dbReference>
<dbReference type="Gene3D" id="3.40.50.2300">
    <property type="match status" value="1"/>
</dbReference>
<dbReference type="PRINTS" id="PR00344">
    <property type="entry name" value="BCTRLSENSOR"/>
</dbReference>
<dbReference type="InterPro" id="IPR005467">
    <property type="entry name" value="His_kinase_dom"/>
</dbReference>
<feature type="domain" description="HPt" evidence="11">
    <location>
        <begin position="546"/>
        <end position="641"/>
    </location>
</feature>
<dbReference type="EC" id="2.7.13.3" evidence="2"/>
<dbReference type="SMART" id="SM00387">
    <property type="entry name" value="HATPase_c"/>
    <property type="match status" value="1"/>
</dbReference>
<dbReference type="Pfam" id="PF00072">
    <property type="entry name" value="Response_reg"/>
    <property type="match status" value="1"/>
</dbReference>
<protein>
    <recommendedName>
        <fullName evidence="2">histidine kinase</fullName>
        <ecNumber evidence="2">2.7.13.3</ecNumber>
    </recommendedName>
</protein>
<dbReference type="InterPro" id="IPR008207">
    <property type="entry name" value="Sig_transdc_His_kin_Hpt_dom"/>
</dbReference>
<sequence length="668" mass="72798">MTYSELYLRVARLIQWMILIVCCSGIIALIYLSDTVGQTMYYAGIMLIIIGCFVVFPFTFIHALLGTALSVLAYFVVAILFGDLSTPIFYNNMIFLISTSLILGFAGYTLESYDRRNFVQQRELLHSREELREARDDALAASQAKSEFLATMSHELRTPLNGILGTAQLAIRRSDLQASIQEDFEVVERSGELLLKLIDDVLDIARIEAGRLEIERESFALIEVVEDVVEILRPIAAKQVTSISYDIADDVPRFLFGDEARVRQILLNLSGNAVKFTQDGEVTIKVARTEGFGSVPLVSFSVVDTGIGIPPEDLGRIFDPLTQGANAVQRRFGGTGLGLSIVKRLVDAMDGTLSAESVVGEGSRFSFEIDLVAGAETNTPQSEQGPKKWITPPLHVLLVEDDPVSRGVAEAMLEKFGHTVTTVDRGYDAVSLVRDVKFDAILLDMRLPDMDGVDVVRALRQEKNRCADWVSIIAVTANVFPADIDGYLAVGCDDVVAKPVQADQLHAVLNQAAHIRGRMYADWPDKLKVPEAFEAELFREVLESVGTAEMLNLVGQLQKSISQNVAEIEAAGEDGSFSKAVDPAHRLAGAARCLGLTQLAACLNRLEAYIRSGENAAEIAQTICDLKRQGEEAAIALAEVQAGIAGISAPDHPDPAGAEWQPGPLTSR</sequence>
<keyword evidence="4" id="KW-0902">Two-component regulatory system</keyword>
<feature type="transmembrane region" description="Helical" evidence="8">
    <location>
        <begin position="63"/>
        <end position="82"/>
    </location>
</feature>
<evidence type="ECO:0000256" key="5">
    <source>
        <dbReference type="PROSITE-ProRule" id="PRU00110"/>
    </source>
</evidence>
<reference evidence="12 13" key="1">
    <citation type="submission" date="2019-12" db="EMBL/GenBank/DDBJ databases">
        <title>Ruegeria JWLKs population differentiation of coral mucus and skeleton niches.</title>
        <authorList>
            <person name="Luo D."/>
        </authorList>
    </citation>
    <scope>NUCLEOTIDE SEQUENCE [LARGE SCALE GENOMIC DNA]</scope>
    <source>
        <strain evidence="12 13">HKCCD6238</strain>
    </source>
</reference>
<evidence type="ECO:0000256" key="1">
    <source>
        <dbReference type="ARBA" id="ARBA00000085"/>
    </source>
</evidence>
<evidence type="ECO:0000256" key="8">
    <source>
        <dbReference type="SAM" id="Phobius"/>
    </source>
</evidence>
<keyword evidence="8" id="KW-0812">Transmembrane</keyword>
<proteinExistence type="predicted"/>
<dbReference type="InterPro" id="IPR003661">
    <property type="entry name" value="HisK_dim/P_dom"/>
</dbReference>
<dbReference type="SUPFAM" id="SSF47226">
    <property type="entry name" value="Histidine-containing phosphotransfer domain, HPT domain"/>
    <property type="match status" value="1"/>
</dbReference>
<dbReference type="Pfam" id="PF00512">
    <property type="entry name" value="HisKA"/>
    <property type="match status" value="1"/>
</dbReference>
<evidence type="ECO:0000259" key="10">
    <source>
        <dbReference type="PROSITE" id="PS50110"/>
    </source>
</evidence>
<dbReference type="SUPFAM" id="SSF55874">
    <property type="entry name" value="ATPase domain of HSP90 chaperone/DNA topoisomerase II/histidine kinase"/>
    <property type="match status" value="1"/>
</dbReference>
<dbReference type="PROSITE" id="PS50109">
    <property type="entry name" value="HIS_KIN"/>
    <property type="match status" value="1"/>
</dbReference>
<dbReference type="InterPro" id="IPR036641">
    <property type="entry name" value="HPT_dom_sf"/>
</dbReference>
<evidence type="ECO:0000259" key="11">
    <source>
        <dbReference type="PROSITE" id="PS50894"/>
    </source>
</evidence>
<comment type="caution">
    <text evidence="12">The sequence shown here is derived from an EMBL/GenBank/DDBJ whole genome shotgun (WGS) entry which is preliminary data.</text>
</comment>
<evidence type="ECO:0000256" key="7">
    <source>
        <dbReference type="SAM" id="MobiDB-lite"/>
    </source>
</evidence>
<evidence type="ECO:0000256" key="6">
    <source>
        <dbReference type="PROSITE-ProRule" id="PRU00169"/>
    </source>
</evidence>
<dbReference type="CDD" id="cd16922">
    <property type="entry name" value="HATPase_EvgS-ArcB-TorS-like"/>
    <property type="match status" value="1"/>
</dbReference>
<dbReference type="Proteomes" id="UP000599383">
    <property type="component" value="Unassembled WGS sequence"/>
</dbReference>
<evidence type="ECO:0000313" key="12">
    <source>
        <dbReference type="EMBL" id="NOD31262.1"/>
    </source>
</evidence>
<dbReference type="PANTHER" id="PTHR45339">
    <property type="entry name" value="HYBRID SIGNAL TRANSDUCTION HISTIDINE KINASE J"/>
    <property type="match status" value="1"/>
</dbReference>
<dbReference type="PROSITE" id="PS50894">
    <property type="entry name" value="HPT"/>
    <property type="match status" value="1"/>
</dbReference>
<feature type="domain" description="Response regulatory" evidence="10">
    <location>
        <begin position="395"/>
        <end position="513"/>
    </location>
</feature>
<dbReference type="InterPro" id="IPR003594">
    <property type="entry name" value="HATPase_dom"/>
</dbReference>
<evidence type="ECO:0000256" key="4">
    <source>
        <dbReference type="ARBA" id="ARBA00023012"/>
    </source>
</evidence>
<dbReference type="SUPFAM" id="SSF52172">
    <property type="entry name" value="CheY-like"/>
    <property type="match status" value="1"/>
</dbReference>
<keyword evidence="8" id="KW-0472">Membrane</keyword>
<name>A0ABX1WDF7_9RHOB</name>
<evidence type="ECO:0000256" key="2">
    <source>
        <dbReference type="ARBA" id="ARBA00012438"/>
    </source>
</evidence>
<dbReference type="InterPro" id="IPR004358">
    <property type="entry name" value="Sig_transdc_His_kin-like_C"/>
</dbReference>
<accession>A0ABX1WDF7</accession>
<dbReference type="PROSITE" id="PS50110">
    <property type="entry name" value="RESPONSE_REGULATORY"/>
    <property type="match status" value="1"/>
</dbReference>
<dbReference type="Gene3D" id="3.30.565.10">
    <property type="entry name" value="Histidine kinase-like ATPase, C-terminal domain"/>
    <property type="match status" value="1"/>
</dbReference>
<dbReference type="SUPFAM" id="SSF47384">
    <property type="entry name" value="Homodimeric domain of signal transducing histidine kinase"/>
    <property type="match status" value="1"/>
</dbReference>
<feature type="modified residue" description="4-aspartylphosphate" evidence="6">
    <location>
        <position position="444"/>
    </location>
</feature>
<dbReference type="CDD" id="cd17546">
    <property type="entry name" value="REC_hyHK_CKI1_RcsC-like"/>
    <property type="match status" value="1"/>
</dbReference>
<feature type="transmembrane region" description="Helical" evidence="8">
    <location>
        <begin position="88"/>
        <end position="110"/>
    </location>
</feature>
<keyword evidence="13" id="KW-1185">Reference proteome</keyword>
<dbReference type="InterPro" id="IPR001789">
    <property type="entry name" value="Sig_transdc_resp-reg_receiver"/>
</dbReference>